<dbReference type="GO" id="GO:0090158">
    <property type="term" value="P:endoplasmic reticulum membrane organization"/>
    <property type="evidence" value="ECO:0007669"/>
    <property type="project" value="TreeGrafter"/>
</dbReference>
<evidence type="ECO:0000259" key="4">
    <source>
        <dbReference type="PROSITE" id="PS50202"/>
    </source>
</evidence>
<dbReference type="OrthoDB" id="5873870at2759"/>
<gene>
    <name evidence="5" type="ORF">CAMP_LOCUS14318</name>
</gene>
<comment type="function">
    <text evidence="2">Central component in molecular interactions underlying sperm crawling. Forms an extensive filament system that extends from sperm villipoda, along the leading edge of the pseudopod.</text>
</comment>
<dbReference type="GO" id="GO:0005886">
    <property type="term" value="C:plasma membrane"/>
    <property type="evidence" value="ECO:0007669"/>
    <property type="project" value="TreeGrafter"/>
</dbReference>
<dbReference type="PROSITE" id="PS50202">
    <property type="entry name" value="MSP"/>
    <property type="match status" value="1"/>
</dbReference>
<keyword evidence="2" id="KW-0206">Cytoskeleton</keyword>
<proteinExistence type="inferred from homology"/>
<feature type="compositionally biased region" description="Basic and acidic residues" evidence="3">
    <location>
        <begin position="138"/>
        <end position="149"/>
    </location>
</feature>
<feature type="compositionally biased region" description="Polar residues" evidence="3">
    <location>
        <begin position="271"/>
        <end position="283"/>
    </location>
</feature>
<dbReference type="GO" id="GO:0061817">
    <property type="term" value="P:endoplasmic reticulum-plasma membrane tethering"/>
    <property type="evidence" value="ECO:0007669"/>
    <property type="project" value="TreeGrafter"/>
</dbReference>
<dbReference type="InterPro" id="IPR008962">
    <property type="entry name" value="PapD-like_sf"/>
</dbReference>
<dbReference type="AlphaFoldDB" id="A0A9P1IVW0"/>
<comment type="similarity">
    <text evidence="1">Belongs to the VAMP-associated protein (VAP) (TC 9.B.17) family.</text>
</comment>
<accession>A0A9P1IVW0</accession>
<dbReference type="InterPro" id="IPR016763">
    <property type="entry name" value="VAP"/>
</dbReference>
<evidence type="ECO:0000256" key="3">
    <source>
        <dbReference type="SAM" id="MobiDB-lite"/>
    </source>
</evidence>
<sequence length="283" mass="31312">MTSKDGFLRDVLFNPAKSVTYRPIPNKQMAEVQVSNNEQTAIIFKWKSTRPGMYKMRPVYGVLAPGETANISLFCKGVKDQAPLTDHFSCVLASSPSANVNPESIWSNHKYQQKLAQSGKLRKLKLKILYLGLNDQEKDDDKEKEKDKDKEEEDEEKEKDKEKQEAMKKKKQADGKKKPTLIMFTRKEGDSLSGEDENDNTPTVAAPAQQNIMDLLKPVRNAGVFQNQTQANPQPIPGYQNQSQLPPNLAGTKSPAVGGSKSPAMGGTKSPAPNKSESAFSSK</sequence>
<dbReference type="GO" id="GO:0005789">
    <property type="term" value="C:endoplasmic reticulum membrane"/>
    <property type="evidence" value="ECO:0007669"/>
    <property type="project" value="InterPro"/>
</dbReference>
<organism evidence="5 6">
    <name type="scientific">Caenorhabditis angaria</name>
    <dbReference type="NCBI Taxonomy" id="860376"/>
    <lineage>
        <taxon>Eukaryota</taxon>
        <taxon>Metazoa</taxon>
        <taxon>Ecdysozoa</taxon>
        <taxon>Nematoda</taxon>
        <taxon>Chromadorea</taxon>
        <taxon>Rhabditida</taxon>
        <taxon>Rhabditina</taxon>
        <taxon>Rhabditomorpha</taxon>
        <taxon>Rhabditoidea</taxon>
        <taxon>Rhabditidae</taxon>
        <taxon>Peloderinae</taxon>
        <taxon>Caenorhabditis</taxon>
    </lineage>
</organism>
<evidence type="ECO:0000313" key="5">
    <source>
        <dbReference type="EMBL" id="CAI5451681.1"/>
    </source>
</evidence>
<dbReference type="InterPro" id="IPR000535">
    <property type="entry name" value="MSP_dom"/>
</dbReference>
<protein>
    <recommendedName>
        <fullName evidence="2">Major sperm protein</fullName>
    </recommendedName>
</protein>
<feature type="compositionally biased region" description="Polar residues" evidence="3">
    <location>
        <begin position="224"/>
        <end position="246"/>
    </location>
</feature>
<evidence type="ECO:0000313" key="6">
    <source>
        <dbReference type="Proteomes" id="UP001152747"/>
    </source>
</evidence>
<dbReference type="GO" id="GO:0033149">
    <property type="term" value="F:FFAT motif binding"/>
    <property type="evidence" value="ECO:0007669"/>
    <property type="project" value="TreeGrafter"/>
</dbReference>
<feature type="compositionally biased region" description="Polar residues" evidence="3">
    <location>
        <begin position="200"/>
        <end position="212"/>
    </location>
</feature>
<dbReference type="InterPro" id="IPR013783">
    <property type="entry name" value="Ig-like_fold"/>
</dbReference>
<evidence type="ECO:0000256" key="1">
    <source>
        <dbReference type="ARBA" id="ARBA00008932"/>
    </source>
</evidence>
<dbReference type="SUPFAM" id="SSF49354">
    <property type="entry name" value="PapD-like"/>
    <property type="match status" value="1"/>
</dbReference>
<name>A0A9P1IVW0_9PELO</name>
<feature type="compositionally biased region" description="Basic and acidic residues" evidence="3">
    <location>
        <begin position="158"/>
        <end position="177"/>
    </location>
</feature>
<dbReference type="Proteomes" id="UP001152747">
    <property type="component" value="Unassembled WGS sequence"/>
</dbReference>
<comment type="caution">
    <text evidence="5">The sequence shown here is derived from an EMBL/GenBank/DDBJ whole genome shotgun (WGS) entry which is preliminary data.</text>
</comment>
<dbReference type="EMBL" id="CANHGI010000005">
    <property type="protein sequence ID" value="CAI5451681.1"/>
    <property type="molecule type" value="Genomic_DNA"/>
</dbReference>
<dbReference type="PANTHER" id="PTHR10809">
    <property type="entry name" value="VESICLE-ASSOCIATED MEMBRANE PROTEIN-ASSOCIATED PROTEIN"/>
    <property type="match status" value="1"/>
</dbReference>
<evidence type="ECO:0000256" key="2">
    <source>
        <dbReference type="RuleBase" id="RU003425"/>
    </source>
</evidence>
<keyword evidence="6" id="KW-1185">Reference proteome</keyword>
<feature type="region of interest" description="Disordered" evidence="3">
    <location>
        <begin position="138"/>
        <end position="283"/>
    </location>
</feature>
<feature type="domain" description="MSP" evidence="4">
    <location>
        <begin position="10"/>
        <end position="131"/>
    </location>
</feature>
<reference evidence="5" key="1">
    <citation type="submission" date="2022-11" db="EMBL/GenBank/DDBJ databases">
        <authorList>
            <person name="Kikuchi T."/>
        </authorList>
    </citation>
    <scope>NUCLEOTIDE SEQUENCE</scope>
    <source>
        <strain evidence="5">PS1010</strain>
    </source>
</reference>
<dbReference type="PANTHER" id="PTHR10809:SF144">
    <property type="entry name" value="MAJOR SPERM PROTEIN"/>
    <property type="match status" value="1"/>
</dbReference>
<keyword evidence="2" id="KW-0963">Cytoplasm</keyword>
<dbReference type="Gene3D" id="2.60.40.10">
    <property type="entry name" value="Immunoglobulins"/>
    <property type="match status" value="1"/>
</dbReference>
<dbReference type="Pfam" id="PF00635">
    <property type="entry name" value="Motile_Sperm"/>
    <property type="match status" value="1"/>
</dbReference>